<reference evidence="2" key="1">
    <citation type="submission" date="2022-11" db="UniProtKB">
        <authorList>
            <consortium name="WormBaseParasite"/>
        </authorList>
    </citation>
    <scope>IDENTIFICATION</scope>
</reference>
<sequence length="282" mass="32513">MSEHNIQIQQRLTFDQLSRAVDEATREVGGTYGRKVMRGYLRLKGVRAGVNQIGAAQRRVAPFYADNRRRDLQRQVNPQTYRAPHYGYNLHFDQNEKLVDYGVVFVLANNRVERLWQEVNQRVGFPLKYAFIQLENAGYFHRWDPLHLRAASLLGCAVANVMLQRCIGAWNNHSIPGKGVPADYIPYSGTFPVPDDALPSVDRAVTMYRDKGGHLTDEHTFGVDPLENNVLLKAFRDQCFWFEIETTYKGLTELANNVANHNYMPFQYALLRFIQLTIHFFS</sequence>
<dbReference type="WBParaSite" id="PSAMB.scaffold1997size26157.g15960.t1">
    <property type="protein sequence ID" value="PSAMB.scaffold1997size26157.g15960.t1"/>
    <property type="gene ID" value="PSAMB.scaffold1997size26157.g15960"/>
</dbReference>
<organism evidence="1 2">
    <name type="scientific">Plectus sambesii</name>
    <dbReference type="NCBI Taxonomy" id="2011161"/>
    <lineage>
        <taxon>Eukaryota</taxon>
        <taxon>Metazoa</taxon>
        <taxon>Ecdysozoa</taxon>
        <taxon>Nematoda</taxon>
        <taxon>Chromadorea</taxon>
        <taxon>Plectida</taxon>
        <taxon>Plectina</taxon>
        <taxon>Plectoidea</taxon>
        <taxon>Plectidae</taxon>
        <taxon>Plectus</taxon>
    </lineage>
</organism>
<evidence type="ECO:0000313" key="1">
    <source>
        <dbReference type="Proteomes" id="UP000887566"/>
    </source>
</evidence>
<dbReference type="Proteomes" id="UP000887566">
    <property type="component" value="Unplaced"/>
</dbReference>
<keyword evidence="1" id="KW-1185">Reference proteome</keyword>
<dbReference type="AlphaFoldDB" id="A0A914VGW3"/>
<protein>
    <submittedName>
        <fullName evidence="2">Uncharacterized protein</fullName>
    </submittedName>
</protein>
<evidence type="ECO:0000313" key="2">
    <source>
        <dbReference type="WBParaSite" id="PSAMB.scaffold1997size26157.g15960.t1"/>
    </source>
</evidence>
<proteinExistence type="predicted"/>
<accession>A0A914VGW3</accession>
<name>A0A914VGW3_9BILA</name>